<dbReference type="InParanoid" id="A0A420XV42"/>
<dbReference type="Pfam" id="PF00106">
    <property type="entry name" value="adh_short"/>
    <property type="match status" value="1"/>
</dbReference>
<dbReference type="PANTHER" id="PTHR44169">
    <property type="entry name" value="NADPH-DEPENDENT 1-ACYLDIHYDROXYACETONE PHOSPHATE REDUCTASE"/>
    <property type="match status" value="1"/>
</dbReference>
<dbReference type="EMBL" id="RBWV01000002">
    <property type="protein sequence ID" value="RKS80723.1"/>
    <property type="molecule type" value="Genomic_DNA"/>
</dbReference>
<feature type="region of interest" description="Disordered" evidence="4">
    <location>
        <begin position="193"/>
        <end position="213"/>
    </location>
</feature>
<sequence length="234" mass="24202">MTTTLITGASKGLGRETARRLVEAGHDVYVAARDSERGRTAARELGCRFVELDVLDDGSVAAAVEEVGRESGGLDVLVNNAGITGGTVAAATTTADHVQRVHSTNVLGVVRVTHAFLPLLLRSSSPAVVNVSSGLGSFAVMTDAASPWSAWKGLSYASSKAALNMLTVQYAKNFPQVVVAMATAGADGPTGGFFDASGRAPGDGRTRRGARSGGTVFRRGRRLARPAEVCCGQR</sequence>
<dbReference type="OrthoDB" id="9781117at2"/>
<evidence type="ECO:0000256" key="2">
    <source>
        <dbReference type="ARBA" id="ARBA00023002"/>
    </source>
</evidence>
<evidence type="ECO:0000313" key="6">
    <source>
        <dbReference type="Proteomes" id="UP000281955"/>
    </source>
</evidence>
<dbReference type="Gene3D" id="3.40.50.720">
    <property type="entry name" value="NAD(P)-binding Rossmann-like Domain"/>
    <property type="match status" value="1"/>
</dbReference>
<evidence type="ECO:0000313" key="5">
    <source>
        <dbReference type="EMBL" id="RKS80723.1"/>
    </source>
</evidence>
<comment type="caution">
    <text evidence="5">The sequence shown here is derived from an EMBL/GenBank/DDBJ whole genome shotgun (WGS) entry which is preliminary data.</text>
</comment>
<reference evidence="5 6" key="1">
    <citation type="submission" date="2018-10" db="EMBL/GenBank/DDBJ databases">
        <title>Genomic Encyclopedia of Archaeal and Bacterial Type Strains, Phase II (KMG-II): from individual species to whole genera.</title>
        <authorList>
            <person name="Goeker M."/>
        </authorList>
    </citation>
    <scope>NUCLEOTIDE SEQUENCE [LARGE SCALE GENOMIC DNA]</scope>
    <source>
        <strain evidence="5 6">RP-AC37</strain>
    </source>
</reference>
<keyword evidence="2" id="KW-0560">Oxidoreductase</keyword>
<evidence type="ECO:0000256" key="4">
    <source>
        <dbReference type="SAM" id="MobiDB-lite"/>
    </source>
</evidence>
<accession>A0A420XV42</accession>
<dbReference type="Proteomes" id="UP000281955">
    <property type="component" value="Unassembled WGS sequence"/>
</dbReference>
<dbReference type="InterPro" id="IPR020904">
    <property type="entry name" value="Sc_DH/Rdtase_CS"/>
</dbReference>
<dbReference type="GO" id="GO:0016491">
    <property type="term" value="F:oxidoreductase activity"/>
    <property type="evidence" value="ECO:0007669"/>
    <property type="project" value="UniProtKB-KW"/>
</dbReference>
<dbReference type="SUPFAM" id="SSF51735">
    <property type="entry name" value="NAD(P)-binding Rossmann-fold domains"/>
    <property type="match status" value="1"/>
</dbReference>
<proteinExistence type="inferred from homology"/>
<dbReference type="PROSITE" id="PS00061">
    <property type="entry name" value="ADH_SHORT"/>
    <property type="match status" value="1"/>
</dbReference>
<name>A0A420XV42_9ACTN</name>
<protein>
    <submittedName>
        <fullName evidence="5">Short subunit dehydrogenase</fullName>
    </submittedName>
</protein>
<organism evidence="5 6">
    <name type="scientific">Motilibacter peucedani</name>
    <dbReference type="NCBI Taxonomy" id="598650"/>
    <lineage>
        <taxon>Bacteria</taxon>
        <taxon>Bacillati</taxon>
        <taxon>Actinomycetota</taxon>
        <taxon>Actinomycetes</taxon>
        <taxon>Motilibacterales</taxon>
        <taxon>Motilibacteraceae</taxon>
        <taxon>Motilibacter</taxon>
    </lineage>
</organism>
<evidence type="ECO:0000256" key="1">
    <source>
        <dbReference type="ARBA" id="ARBA00006484"/>
    </source>
</evidence>
<evidence type="ECO:0000256" key="3">
    <source>
        <dbReference type="RuleBase" id="RU000363"/>
    </source>
</evidence>
<gene>
    <name evidence="5" type="ORF">CLV35_0189</name>
</gene>
<keyword evidence="6" id="KW-1185">Reference proteome</keyword>
<comment type="similarity">
    <text evidence="1 3">Belongs to the short-chain dehydrogenases/reductases (SDR) family.</text>
</comment>
<dbReference type="InterPro" id="IPR036291">
    <property type="entry name" value="NAD(P)-bd_dom_sf"/>
</dbReference>
<dbReference type="PANTHER" id="PTHR44169:SF6">
    <property type="entry name" value="NADPH-DEPENDENT 1-ACYLDIHYDROXYACETONE PHOSPHATE REDUCTASE"/>
    <property type="match status" value="1"/>
</dbReference>
<dbReference type="PRINTS" id="PR00081">
    <property type="entry name" value="GDHRDH"/>
</dbReference>
<dbReference type="AlphaFoldDB" id="A0A420XV42"/>
<dbReference type="InterPro" id="IPR002347">
    <property type="entry name" value="SDR_fam"/>
</dbReference>
<dbReference type="PRINTS" id="PR00080">
    <property type="entry name" value="SDRFAMILY"/>
</dbReference>